<dbReference type="InterPro" id="IPR023298">
    <property type="entry name" value="ATPase_P-typ_TM_dom_sf"/>
</dbReference>
<evidence type="ECO:0000256" key="1">
    <source>
        <dbReference type="SAM" id="Phobius"/>
    </source>
</evidence>
<gene>
    <name evidence="3" type="ORF">MiSe_42060</name>
</gene>
<reference evidence="3" key="1">
    <citation type="submission" date="2019-10" db="EMBL/GenBank/DDBJ databases">
        <title>Draft genome sequece of Microseira wollei NIES-4236.</title>
        <authorList>
            <person name="Yamaguchi H."/>
            <person name="Suzuki S."/>
            <person name="Kawachi M."/>
        </authorList>
    </citation>
    <scope>NUCLEOTIDE SEQUENCE</scope>
    <source>
        <strain evidence="3">NIES-4236</strain>
    </source>
</reference>
<feature type="domain" description="Cation-transporting P-type ATPase C-terminal" evidence="2">
    <location>
        <begin position="5"/>
        <end position="123"/>
    </location>
</feature>
<protein>
    <submittedName>
        <fullName evidence="3">Cation-transporting P-type ATPase</fullName>
    </submittedName>
</protein>
<feature type="transmembrane region" description="Helical" evidence="1">
    <location>
        <begin position="100"/>
        <end position="120"/>
    </location>
</feature>
<keyword evidence="4" id="KW-1185">Reference proteome</keyword>
<dbReference type="SUPFAM" id="SSF81665">
    <property type="entry name" value="Calcium ATPase, transmembrane domain M"/>
    <property type="match status" value="1"/>
</dbReference>
<keyword evidence="1" id="KW-1133">Transmembrane helix</keyword>
<dbReference type="Gene3D" id="1.20.1110.10">
    <property type="entry name" value="Calcium-transporting ATPase, transmembrane domain"/>
    <property type="match status" value="1"/>
</dbReference>
<keyword evidence="1" id="KW-0812">Transmembrane</keyword>
<keyword evidence="1" id="KW-0472">Membrane</keyword>
<evidence type="ECO:0000313" key="3">
    <source>
        <dbReference type="EMBL" id="GET39437.1"/>
    </source>
</evidence>
<dbReference type="RefSeq" id="WP_264196630.1">
    <property type="nucleotide sequence ID" value="NZ_BLAY01000066.1"/>
</dbReference>
<name>A0AAV3X9D7_9CYAN</name>
<evidence type="ECO:0000313" key="4">
    <source>
        <dbReference type="Proteomes" id="UP001050975"/>
    </source>
</evidence>
<dbReference type="EMBL" id="BLAY01000066">
    <property type="protein sequence ID" value="GET39437.1"/>
    <property type="molecule type" value="Genomic_DNA"/>
</dbReference>
<sequence length="127" mass="13884">MAITIVNCLITFDMFEWGLPTTNNVNLARTIAVQALVAAETFYLLSISQFIPSLVAKLAGKSEKIAYAPAIGIACLLILQIIFSQWSIMNQLLDTFPLNLTQALICIGVGLPVVIVALLFKRFDPLD</sequence>
<accession>A0AAV3X9D7</accession>
<dbReference type="InterPro" id="IPR006068">
    <property type="entry name" value="ATPase_P-typ_cation-transptr_C"/>
</dbReference>
<organism evidence="3 4">
    <name type="scientific">Microseira wollei NIES-4236</name>
    <dbReference type="NCBI Taxonomy" id="2530354"/>
    <lineage>
        <taxon>Bacteria</taxon>
        <taxon>Bacillati</taxon>
        <taxon>Cyanobacteriota</taxon>
        <taxon>Cyanophyceae</taxon>
        <taxon>Oscillatoriophycideae</taxon>
        <taxon>Aerosakkonematales</taxon>
        <taxon>Aerosakkonemataceae</taxon>
        <taxon>Microseira</taxon>
    </lineage>
</organism>
<evidence type="ECO:0000259" key="2">
    <source>
        <dbReference type="Pfam" id="PF00689"/>
    </source>
</evidence>
<dbReference type="AlphaFoldDB" id="A0AAV3X9D7"/>
<dbReference type="Pfam" id="PF00689">
    <property type="entry name" value="Cation_ATPase_C"/>
    <property type="match status" value="1"/>
</dbReference>
<feature type="transmembrane region" description="Helical" evidence="1">
    <location>
        <begin position="66"/>
        <end position="88"/>
    </location>
</feature>
<proteinExistence type="predicted"/>
<comment type="caution">
    <text evidence="3">The sequence shown here is derived from an EMBL/GenBank/DDBJ whole genome shotgun (WGS) entry which is preliminary data.</text>
</comment>
<dbReference type="Proteomes" id="UP001050975">
    <property type="component" value="Unassembled WGS sequence"/>
</dbReference>